<dbReference type="AlphaFoldDB" id="A0A8S9ZFE6"/>
<comment type="caution">
    <text evidence="2">The sequence shown here is derived from an EMBL/GenBank/DDBJ whole genome shotgun (WGS) entry which is preliminary data.</text>
</comment>
<evidence type="ECO:0000313" key="2">
    <source>
        <dbReference type="EMBL" id="KAF7631218.1"/>
    </source>
</evidence>
<protein>
    <submittedName>
        <fullName evidence="2">BPTI/Kunitz inhibitor domain-containing protein</fullName>
    </submittedName>
</protein>
<dbReference type="EMBL" id="JABEBT010000114">
    <property type="protein sequence ID" value="KAF7631218.1"/>
    <property type="molecule type" value="Genomic_DNA"/>
</dbReference>
<accession>A0A8S9ZFE6</accession>
<sequence length="129" mass="14996">MLSFIAFFPLFLLLLEYKHCNEVELQIAKKRQNANVKKPFSGKLCNASYRPNLPGELLEKCYGELKKCKNSNNFYCKRSTGYCCPKKEFVCQSSADSGHEINEQKQFLHSGRFAFEKELKDCKTFCEEK</sequence>
<proteinExistence type="predicted"/>
<keyword evidence="1" id="KW-0732">Signal</keyword>
<evidence type="ECO:0000256" key="1">
    <source>
        <dbReference type="SAM" id="SignalP"/>
    </source>
</evidence>
<keyword evidence="3" id="KW-1185">Reference proteome</keyword>
<dbReference type="Proteomes" id="UP000605970">
    <property type="component" value="Unassembled WGS sequence"/>
</dbReference>
<feature type="chain" id="PRO_5035892860" evidence="1">
    <location>
        <begin position="21"/>
        <end position="129"/>
    </location>
</feature>
<feature type="signal peptide" evidence="1">
    <location>
        <begin position="1"/>
        <end position="20"/>
    </location>
</feature>
<dbReference type="OrthoDB" id="4473401at2759"/>
<reference evidence="2" key="1">
    <citation type="journal article" date="2020" name="Ecol. Evol.">
        <title>Genome structure and content of the rice root-knot nematode (Meloidogyne graminicola).</title>
        <authorList>
            <person name="Phan N.T."/>
            <person name="Danchin E.G.J."/>
            <person name="Klopp C."/>
            <person name="Perfus-Barbeoch L."/>
            <person name="Kozlowski D.K."/>
            <person name="Koutsovoulos G.D."/>
            <person name="Lopez-Roques C."/>
            <person name="Bouchez O."/>
            <person name="Zahm M."/>
            <person name="Besnard G."/>
            <person name="Bellafiore S."/>
        </authorList>
    </citation>
    <scope>NUCLEOTIDE SEQUENCE</scope>
    <source>
        <strain evidence="2">VN-18</strain>
    </source>
</reference>
<organism evidence="2 3">
    <name type="scientific">Meloidogyne graminicola</name>
    <dbReference type="NCBI Taxonomy" id="189291"/>
    <lineage>
        <taxon>Eukaryota</taxon>
        <taxon>Metazoa</taxon>
        <taxon>Ecdysozoa</taxon>
        <taxon>Nematoda</taxon>
        <taxon>Chromadorea</taxon>
        <taxon>Rhabditida</taxon>
        <taxon>Tylenchina</taxon>
        <taxon>Tylenchomorpha</taxon>
        <taxon>Tylenchoidea</taxon>
        <taxon>Meloidogynidae</taxon>
        <taxon>Meloidogyninae</taxon>
        <taxon>Meloidogyne</taxon>
    </lineage>
</organism>
<name>A0A8S9ZFE6_9BILA</name>
<gene>
    <name evidence="2" type="ORF">Mgra_00008545</name>
</gene>
<evidence type="ECO:0000313" key="3">
    <source>
        <dbReference type="Proteomes" id="UP000605970"/>
    </source>
</evidence>